<gene>
    <name evidence="1" type="ORF">BN990_02693</name>
</gene>
<name>A0A024QEI4_9BACI</name>
<reference evidence="1 2" key="1">
    <citation type="submission" date="2014-03" db="EMBL/GenBank/DDBJ databases">
        <authorList>
            <person name="Urmite Genomes U."/>
        </authorList>
    </citation>
    <scope>NUCLEOTIDE SEQUENCE [LARGE SCALE GENOMIC DNA]</scope>
    <source>
        <strain evidence="1 2">Vm-5</strain>
    </source>
</reference>
<evidence type="ECO:0008006" key="3">
    <source>
        <dbReference type="Google" id="ProtNLM"/>
    </source>
</evidence>
<dbReference type="Proteomes" id="UP000028875">
    <property type="component" value="Unassembled WGS sequence"/>
</dbReference>
<comment type="caution">
    <text evidence="1">The sequence shown here is derived from an EMBL/GenBank/DDBJ whole genome shotgun (WGS) entry which is preliminary data.</text>
</comment>
<dbReference type="eggNOG" id="ENOG50307VY">
    <property type="taxonomic scope" value="Bacteria"/>
</dbReference>
<sequence>MIPLKKRQEAVLDIGLENLEKIHEKCKEYGREMPTEIKLHYNVKQNSLIANYRYDFIYTNDDELLPDDIFNVWFEEVNRVISNFETP</sequence>
<evidence type="ECO:0000313" key="1">
    <source>
        <dbReference type="EMBL" id="CDQ40371.1"/>
    </source>
</evidence>
<organism evidence="1 2">
    <name type="scientific">Virgibacillus massiliensis</name>
    <dbReference type="NCBI Taxonomy" id="1462526"/>
    <lineage>
        <taxon>Bacteria</taxon>
        <taxon>Bacillati</taxon>
        <taxon>Bacillota</taxon>
        <taxon>Bacilli</taxon>
        <taxon>Bacillales</taxon>
        <taxon>Bacillaceae</taxon>
        <taxon>Virgibacillus</taxon>
    </lineage>
</organism>
<dbReference type="AlphaFoldDB" id="A0A024QEI4"/>
<evidence type="ECO:0000313" key="2">
    <source>
        <dbReference type="Proteomes" id="UP000028875"/>
    </source>
</evidence>
<dbReference type="RefSeq" id="WP_306465035.1">
    <property type="nucleotide sequence ID" value="NZ_BNER01000004.1"/>
</dbReference>
<keyword evidence="2" id="KW-1185">Reference proteome</keyword>
<dbReference type="EMBL" id="CCDP010000001">
    <property type="protein sequence ID" value="CDQ40371.1"/>
    <property type="molecule type" value="Genomic_DNA"/>
</dbReference>
<proteinExistence type="predicted"/>
<accession>A0A024QEI4</accession>
<protein>
    <recommendedName>
        <fullName evidence="3">DUF600 family protein</fullName>
    </recommendedName>
</protein>
<reference evidence="2" key="2">
    <citation type="submission" date="2014-05" db="EMBL/GenBank/DDBJ databases">
        <title>Draft genome sequence of Virgibacillus massiliensis Vm-5.</title>
        <authorList>
            <person name="Khelaifia S."/>
            <person name="Croce O."/>
            <person name="Lagier J.C."/>
            <person name="Raoult D."/>
        </authorList>
    </citation>
    <scope>NUCLEOTIDE SEQUENCE [LARGE SCALE GENOMIC DNA]</scope>
    <source>
        <strain evidence="2">Vm-5</strain>
    </source>
</reference>